<dbReference type="HOGENOM" id="CLU_1948568_0_0_1"/>
<dbReference type="Proteomes" id="UP000019478">
    <property type="component" value="Unassembled WGS sequence"/>
</dbReference>
<dbReference type="AlphaFoldDB" id="W9YSB5"/>
<evidence type="ECO:0000313" key="3">
    <source>
        <dbReference type="Proteomes" id="UP000019478"/>
    </source>
</evidence>
<comment type="caution">
    <text evidence="2">The sequence shown here is derived from an EMBL/GenBank/DDBJ whole genome shotgun (WGS) entry which is preliminary data.</text>
</comment>
<feature type="region of interest" description="Disordered" evidence="1">
    <location>
        <begin position="93"/>
        <end position="129"/>
    </location>
</feature>
<accession>W9YSB5</accession>
<gene>
    <name evidence="2" type="ORF">A1O3_01102</name>
</gene>
<evidence type="ECO:0000256" key="1">
    <source>
        <dbReference type="SAM" id="MobiDB-lite"/>
    </source>
</evidence>
<evidence type="ECO:0000313" key="2">
    <source>
        <dbReference type="EMBL" id="EXJ92550.1"/>
    </source>
</evidence>
<name>W9YSB5_9EURO</name>
<dbReference type="GeneID" id="19165240"/>
<feature type="compositionally biased region" description="Polar residues" evidence="1">
    <location>
        <begin position="110"/>
        <end position="129"/>
    </location>
</feature>
<sequence>MKNVWPTGAAQGAAQSLYNHNWRQKRIATQTEEDAEKQRAKNRAKAAKHGAKKPSLDPDYAEKVSAANKACREKHRDELNAKKREVRAAKKVINTANSAKGQGSLDGFLRSNQDSTGRKQIQTLEAPTS</sequence>
<feature type="compositionally biased region" description="Basic residues" evidence="1">
    <location>
        <begin position="40"/>
        <end position="52"/>
    </location>
</feature>
<proteinExistence type="predicted"/>
<dbReference type="EMBL" id="AMGY01000001">
    <property type="protein sequence ID" value="EXJ92550.1"/>
    <property type="molecule type" value="Genomic_DNA"/>
</dbReference>
<dbReference type="RefSeq" id="XP_007729440.1">
    <property type="nucleotide sequence ID" value="XM_007731250.1"/>
</dbReference>
<organism evidence="2 3">
    <name type="scientific">Capronia epimyces CBS 606.96</name>
    <dbReference type="NCBI Taxonomy" id="1182542"/>
    <lineage>
        <taxon>Eukaryota</taxon>
        <taxon>Fungi</taxon>
        <taxon>Dikarya</taxon>
        <taxon>Ascomycota</taxon>
        <taxon>Pezizomycotina</taxon>
        <taxon>Eurotiomycetes</taxon>
        <taxon>Chaetothyriomycetidae</taxon>
        <taxon>Chaetothyriales</taxon>
        <taxon>Herpotrichiellaceae</taxon>
        <taxon>Capronia</taxon>
    </lineage>
</organism>
<keyword evidence="3" id="KW-1185">Reference proteome</keyword>
<protein>
    <submittedName>
        <fullName evidence="2">Uncharacterized protein</fullName>
    </submittedName>
</protein>
<feature type="region of interest" description="Disordered" evidence="1">
    <location>
        <begin position="1"/>
        <end position="59"/>
    </location>
</feature>
<reference evidence="2 3" key="1">
    <citation type="submission" date="2013-03" db="EMBL/GenBank/DDBJ databases">
        <title>The Genome Sequence of Capronia epimyces CBS 606.96.</title>
        <authorList>
            <consortium name="The Broad Institute Genomics Platform"/>
            <person name="Cuomo C."/>
            <person name="de Hoog S."/>
            <person name="Gorbushina A."/>
            <person name="Walker B."/>
            <person name="Young S.K."/>
            <person name="Zeng Q."/>
            <person name="Gargeya S."/>
            <person name="Fitzgerald M."/>
            <person name="Haas B."/>
            <person name="Abouelleil A."/>
            <person name="Allen A.W."/>
            <person name="Alvarado L."/>
            <person name="Arachchi H.M."/>
            <person name="Berlin A.M."/>
            <person name="Chapman S.B."/>
            <person name="Gainer-Dewar J."/>
            <person name="Goldberg J."/>
            <person name="Griggs A."/>
            <person name="Gujja S."/>
            <person name="Hansen M."/>
            <person name="Howarth C."/>
            <person name="Imamovic A."/>
            <person name="Ireland A."/>
            <person name="Larimer J."/>
            <person name="McCowan C."/>
            <person name="Murphy C."/>
            <person name="Pearson M."/>
            <person name="Poon T.W."/>
            <person name="Priest M."/>
            <person name="Roberts A."/>
            <person name="Saif S."/>
            <person name="Shea T."/>
            <person name="Sisk P."/>
            <person name="Sykes S."/>
            <person name="Wortman J."/>
            <person name="Nusbaum C."/>
            <person name="Birren B."/>
        </authorList>
    </citation>
    <scope>NUCLEOTIDE SEQUENCE [LARGE SCALE GENOMIC DNA]</scope>
    <source>
        <strain evidence="2 3">CBS 606.96</strain>
    </source>
</reference>